<proteinExistence type="predicted"/>
<sequence length="140" mass="15986">MVNASFAFGNIDESDPVLDPRYKGKGISRKDGSFSMRLFLNGTEIAYAFAYPLDPEHYLIAALTVDKRLRGRKIGTYAVKFLQTHIRELSGRYLLAYCPLGMERFFLSLGFKDISLGEVSFDEFGQPAILMQKQCFRRRP</sequence>
<dbReference type="Proteomes" id="UP000824070">
    <property type="component" value="Unassembled WGS sequence"/>
</dbReference>
<dbReference type="CDD" id="cd04301">
    <property type="entry name" value="NAT_SF"/>
    <property type="match status" value="1"/>
</dbReference>
<evidence type="ECO:0000259" key="1">
    <source>
        <dbReference type="PROSITE" id="PS51186"/>
    </source>
</evidence>
<dbReference type="AlphaFoldDB" id="A0A9D1LN35"/>
<dbReference type="PROSITE" id="PS51186">
    <property type="entry name" value="GNAT"/>
    <property type="match status" value="1"/>
</dbReference>
<reference evidence="2" key="2">
    <citation type="journal article" date="2021" name="PeerJ">
        <title>Extensive microbial diversity within the chicken gut microbiome revealed by metagenomics and culture.</title>
        <authorList>
            <person name="Gilroy R."/>
            <person name="Ravi A."/>
            <person name="Getino M."/>
            <person name="Pursley I."/>
            <person name="Horton D.L."/>
            <person name="Alikhan N.F."/>
            <person name="Baker D."/>
            <person name="Gharbi K."/>
            <person name="Hall N."/>
            <person name="Watson M."/>
            <person name="Adriaenssens E.M."/>
            <person name="Foster-Nyarko E."/>
            <person name="Jarju S."/>
            <person name="Secka A."/>
            <person name="Antonio M."/>
            <person name="Oren A."/>
            <person name="Chaudhuri R.R."/>
            <person name="La Ragione R."/>
            <person name="Hildebrand F."/>
            <person name="Pallen M.J."/>
        </authorList>
    </citation>
    <scope>NUCLEOTIDE SEQUENCE</scope>
    <source>
        <strain evidence="2">ChiGjej1B1-22543</strain>
    </source>
</reference>
<evidence type="ECO:0000313" key="2">
    <source>
        <dbReference type="EMBL" id="HIU44904.1"/>
    </source>
</evidence>
<dbReference type="InterPro" id="IPR016181">
    <property type="entry name" value="Acyl_CoA_acyltransferase"/>
</dbReference>
<dbReference type="EMBL" id="DVMV01000010">
    <property type="protein sequence ID" value="HIU44904.1"/>
    <property type="molecule type" value="Genomic_DNA"/>
</dbReference>
<name>A0A9D1LN35_9FIRM</name>
<organism evidence="2 3">
    <name type="scientific">Candidatus Alloenteromonas pullicola</name>
    <dbReference type="NCBI Taxonomy" id="2840784"/>
    <lineage>
        <taxon>Bacteria</taxon>
        <taxon>Bacillati</taxon>
        <taxon>Bacillota</taxon>
        <taxon>Bacillota incertae sedis</taxon>
        <taxon>Candidatus Alloenteromonas</taxon>
    </lineage>
</organism>
<evidence type="ECO:0000313" key="3">
    <source>
        <dbReference type="Proteomes" id="UP000824070"/>
    </source>
</evidence>
<dbReference type="Pfam" id="PF00583">
    <property type="entry name" value="Acetyltransf_1"/>
    <property type="match status" value="1"/>
</dbReference>
<dbReference type="GO" id="GO:0016747">
    <property type="term" value="F:acyltransferase activity, transferring groups other than amino-acyl groups"/>
    <property type="evidence" value="ECO:0007669"/>
    <property type="project" value="InterPro"/>
</dbReference>
<accession>A0A9D1LN35</accession>
<feature type="domain" description="N-acetyltransferase" evidence="1">
    <location>
        <begin position="1"/>
        <end position="136"/>
    </location>
</feature>
<dbReference type="InterPro" id="IPR000182">
    <property type="entry name" value="GNAT_dom"/>
</dbReference>
<protein>
    <submittedName>
        <fullName evidence="2">GNAT family N-acetyltransferase</fullName>
    </submittedName>
</protein>
<reference evidence="2" key="1">
    <citation type="submission" date="2020-10" db="EMBL/GenBank/DDBJ databases">
        <authorList>
            <person name="Gilroy R."/>
        </authorList>
    </citation>
    <scope>NUCLEOTIDE SEQUENCE</scope>
    <source>
        <strain evidence="2">ChiGjej1B1-22543</strain>
    </source>
</reference>
<dbReference type="SUPFAM" id="SSF55729">
    <property type="entry name" value="Acyl-CoA N-acyltransferases (Nat)"/>
    <property type="match status" value="1"/>
</dbReference>
<comment type="caution">
    <text evidence="2">The sequence shown here is derived from an EMBL/GenBank/DDBJ whole genome shotgun (WGS) entry which is preliminary data.</text>
</comment>
<dbReference type="Gene3D" id="3.40.630.30">
    <property type="match status" value="1"/>
</dbReference>
<gene>
    <name evidence="2" type="ORF">IAC52_01240</name>
</gene>